<dbReference type="VEuPathDB" id="MicrosporidiaDB:CWI36_1514p0020"/>
<gene>
    <name evidence="1" type="ORF">CWI36_1514p0020</name>
</gene>
<accession>A0A4Q9L1Z0</accession>
<comment type="caution">
    <text evidence="1">The sequence shown here is derived from an EMBL/GenBank/DDBJ whole genome shotgun (WGS) entry which is preliminary data.</text>
</comment>
<dbReference type="Proteomes" id="UP000291404">
    <property type="component" value="Unassembled WGS sequence"/>
</dbReference>
<sequence length="366" mass="44008">MDILEEICNSRSNNGFVIKNYKKYYEHCRSKLREIRRMKDSLRRQILMEIYILERNLCKAFLFLEKPRKSRKNIKKCIKNIEKNKFEINDKKILKKYYFSLLDMNMLQYSKGLEKLFSLRSLLDPRYTILFDNVDELIEICAVKADLKDKIPNSYVCKWNDIEIKFKNEKEFKSFENNELKIRTESYNYVLISKIMELNLSEQRLLKKMDKKNGKLKNVYEKIKKYFNSISDLKIFLKKNYVNSEYLESLSSDANQLLKIYENLVKCRTPGITFKSEENILPERYKDLKNFVDFSISKADIGFSESIKYLEEMVNGYFEPRSQYENVPFLPVFYDNAYDYIVYPKPENDLALISELKNTENEIYKK</sequence>
<dbReference type="VEuPathDB" id="MicrosporidiaDB:CWI39_1151p0020"/>
<name>A0A4Q9L1Z0_9MICR</name>
<evidence type="ECO:0000313" key="1">
    <source>
        <dbReference type="EMBL" id="TBU00851.1"/>
    </source>
</evidence>
<keyword evidence="2" id="KW-1185">Reference proteome</keyword>
<dbReference type="AlphaFoldDB" id="A0A4Q9L1Z0"/>
<protein>
    <submittedName>
        <fullName evidence="1">Uncharacterized protein</fullName>
    </submittedName>
</protein>
<reference evidence="1 2" key="1">
    <citation type="submission" date="2017-12" db="EMBL/GenBank/DDBJ databases">
        <authorList>
            <person name="Pombert J.-F."/>
            <person name="Haag K.L."/>
            <person name="Ebert D."/>
        </authorList>
    </citation>
    <scope>NUCLEOTIDE SEQUENCE [LARGE SCALE GENOMIC DNA]</scope>
    <source>
        <strain evidence="1">BE-OM-2</strain>
    </source>
</reference>
<proteinExistence type="predicted"/>
<evidence type="ECO:0000313" key="2">
    <source>
        <dbReference type="Proteomes" id="UP000291404"/>
    </source>
</evidence>
<organism evidence="1 2">
    <name type="scientific">Hamiltosporidium magnivora</name>
    <dbReference type="NCBI Taxonomy" id="148818"/>
    <lineage>
        <taxon>Eukaryota</taxon>
        <taxon>Fungi</taxon>
        <taxon>Fungi incertae sedis</taxon>
        <taxon>Microsporidia</taxon>
        <taxon>Dubosqiidae</taxon>
        <taxon>Hamiltosporidium</taxon>
    </lineage>
</organism>
<dbReference type="EMBL" id="PITI01001514">
    <property type="protein sequence ID" value="TBU00851.1"/>
    <property type="molecule type" value="Genomic_DNA"/>
</dbReference>